<gene>
    <name evidence="1" type="ORF">PVK06_017596</name>
</gene>
<organism evidence="1 2">
    <name type="scientific">Gossypium arboreum</name>
    <name type="common">Tree cotton</name>
    <name type="synonym">Gossypium nanking</name>
    <dbReference type="NCBI Taxonomy" id="29729"/>
    <lineage>
        <taxon>Eukaryota</taxon>
        <taxon>Viridiplantae</taxon>
        <taxon>Streptophyta</taxon>
        <taxon>Embryophyta</taxon>
        <taxon>Tracheophyta</taxon>
        <taxon>Spermatophyta</taxon>
        <taxon>Magnoliopsida</taxon>
        <taxon>eudicotyledons</taxon>
        <taxon>Gunneridae</taxon>
        <taxon>Pentapetalae</taxon>
        <taxon>rosids</taxon>
        <taxon>malvids</taxon>
        <taxon>Malvales</taxon>
        <taxon>Malvaceae</taxon>
        <taxon>Malvoideae</taxon>
        <taxon>Gossypium</taxon>
    </lineage>
</organism>
<evidence type="ECO:0000313" key="1">
    <source>
        <dbReference type="EMBL" id="KAK5833742.1"/>
    </source>
</evidence>
<accession>A0ABR0Q3H2</accession>
<sequence length="89" mass="10416">MARELDFKAVSDLITVLWSIWNCKNNRIFKGAEEGAKVTWERAVALSKDFWIFNPLEEPMLPRKAMEKVWQKPIQRVIKINFDASVHGK</sequence>
<reference evidence="1 2" key="1">
    <citation type="submission" date="2023-03" db="EMBL/GenBank/DDBJ databases">
        <title>WGS of Gossypium arboreum.</title>
        <authorList>
            <person name="Yu D."/>
        </authorList>
    </citation>
    <scope>NUCLEOTIDE SEQUENCE [LARGE SCALE GENOMIC DNA]</scope>
    <source>
        <tissue evidence="1">Leaf</tissue>
    </source>
</reference>
<dbReference type="Proteomes" id="UP001358586">
    <property type="component" value="Chromosome 5"/>
</dbReference>
<name>A0ABR0Q3H2_GOSAR</name>
<evidence type="ECO:0000313" key="2">
    <source>
        <dbReference type="Proteomes" id="UP001358586"/>
    </source>
</evidence>
<protein>
    <submittedName>
        <fullName evidence="1">Uncharacterized protein</fullName>
    </submittedName>
</protein>
<comment type="caution">
    <text evidence="1">The sequence shown here is derived from an EMBL/GenBank/DDBJ whole genome shotgun (WGS) entry which is preliminary data.</text>
</comment>
<keyword evidence="2" id="KW-1185">Reference proteome</keyword>
<dbReference type="EMBL" id="JARKNE010000005">
    <property type="protein sequence ID" value="KAK5833742.1"/>
    <property type="molecule type" value="Genomic_DNA"/>
</dbReference>
<proteinExistence type="predicted"/>